<comment type="caution">
    <text evidence="1">The sequence shown here is derived from an EMBL/GenBank/DDBJ whole genome shotgun (WGS) entry which is preliminary data.</text>
</comment>
<keyword evidence="2" id="KW-1185">Reference proteome</keyword>
<name>A0ABR1Y9V1_9PEZI</name>
<evidence type="ECO:0000313" key="1">
    <source>
        <dbReference type="EMBL" id="KAK8222667.1"/>
    </source>
</evidence>
<evidence type="ECO:0000313" key="2">
    <source>
        <dbReference type="Proteomes" id="UP001492380"/>
    </source>
</evidence>
<dbReference type="Proteomes" id="UP001492380">
    <property type="component" value="Unassembled WGS sequence"/>
</dbReference>
<sequence>MRIPFTISRRSTVVPIAPGNLRGSTLGRNMSGSNTWEEGGDIREENEVGVVAMAVSLPNLRNLQDLVVSSPTANYAIRAPLSVRSASATRTRVPLRRASTILCLRERPTVSPITPINRGSIFFANTTYGTNAHGNNTFRNDAYGSNTCGTNANAINTPIANEQQSPISHGCGTQQNCCIQAGWHGTKE</sequence>
<reference evidence="1 2" key="1">
    <citation type="submission" date="2024-04" db="EMBL/GenBank/DDBJ databases">
        <title>Phyllosticta paracitricarpa is synonymous to the EU quarantine fungus P. citricarpa based on phylogenomic analyses.</title>
        <authorList>
            <consortium name="Lawrence Berkeley National Laboratory"/>
            <person name="Van Ingen-Buijs V.A."/>
            <person name="Van Westerhoven A.C."/>
            <person name="Haridas S."/>
            <person name="Skiadas P."/>
            <person name="Martin F."/>
            <person name="Groenewald J.Z."/>
            <person name="Crous P.W."/>
            <person name="Seidl M.F."/>
        </authorList>
    </citation>
    <scope>NUCLEOTIDE SEQUENCE [LARGE SCALE GENOMIC DNA]</scope>
    <source>
        <strain evidence="1 2">CBS 123374</strain>
    </source>
</reference>
<organism evidence="1 2">
    <name type="scientific">Phyllosticta capitalensis</name>
    <dbReference type="NCBI Taxonomy" id="121624"/>
    <lineage>
        <taxon>Eukaryota</taxon>
        <taxon>Fungi</taxon>
        <taxon>Dikarya</taxon>
        <taxon>Ascomycota</taxon>
        <taxon>Pezizomycotina</taxon>
        <taxon>Dothideomycetes</taxon>
        <taxon>Dothideomycetes incertae sedis</taxon>
        <taxon>Botryosphaeriales</taxon>
        <taxon>Phyllostictaceae</taxon>
        <taxon>Phyllosticta</taxon>
    </lineage>
</organism>
<dbReference type="EMBL" id="JBBWRZ010000015">
    <property type="protein sequence ID" value="KAK8222667.1"/>
    <property type="molecule type" value="Genomic_DNA"/>
</dbReference>
<proteinExistence type="predicted"/>
<protein>
    <submittedName>
        <fullName evidence="1">Uncharacterized protein</fullName>
    </submittedName>
</protein>
<accession>A0ABR1Y9V1</accession>
<gene>
    <name evidence="1" type="ORF">HDK90DRAFT_470976</name>
</gene>